<evidence type="ECO:0008006" key="3">
    <source>
        <dbReference type="Google" id="ProtNLM"/>
    </source>
</evidence>
<comment type="caution">
    <text evidence="1">The sequence shown here is derived from an EMBL/GenBank/DDBJ whole genome shotgun (WGS) entry which is preliminary data.</text>
</comment>
<sequence length="280" mass="32425">MKKTFILLYISLILLSCQKEENNKIYEYQVLPSENAFKPFSCFGEKRTITVTIIQKTLIDDILDSEVPIIPKEVLVEFDKVLFSDIETKVEGSQVILNITSNINKEDKMLNADLRISYSTINGIKKVEKIPLIIDKGKLTFVYKIQSEQNPFILPAEGGKFELPFTCKKQTYLNGQFIEERYSALKGLRFKTISTGNIWFLTVRKDGEKIGFYKFTFVGEGPYNQKTEPECYFNIYIHDADMVADNPPEIFRQDFIQPQTPGEDYYIPSRTSYKHGTFDF</sequence>
<evidence type="ECO:0000313" key="2">
    <source>
        <dbReference type="Proteomes" id="UP000022433"/>
    </source>
</evidence>
<protein>
    <recommendedName>
        <fullName evidence="3">Lipoprotein</fullName>
    </recommendedName>
</protein>
<dbReference type="RefSeq" id="WP_032532822.1">
    <property type="nucleotide sequence ID" value="NZ_JGEA01000014.1"/>
</dbReference>
<reference evidence="1 2" key="1">
    <citation type="submission" date="2014-02" db="EMBL/GenBank/DDBJ databases">
        <authorList>
            <person name="Sears C."/>
            <person name="Carroll K."/>
            <person name="Sack B.R."/>
            <person name="Qadri F."/>
            <person name="Myers L.L."/>
            <person name="Chung G.-T."/>
            <person name="Escheverria P."/>
            <person name="Fraser C.M."/>
            <person name="Sadzewicz L."/>
            <person name="Shefchek K.A."/>
            <person name="Tallon L."/>
            <person name="Das S.P."/>
            <person name="Daugherty S."/>
            <person name="Mongodin E.F."/>
        </authorList>
    </citation>
    <scope>NUCLEOTIDE SEQUENCE [LARGE SCALE GENOMIC DNA]</scope>
    <source>
        <strain evidence="1 2">1007-1-F #10</strain>
    </source>
</reference>
<evidence type="ECO:0000313" key="1">
    <source>
        <dbReference type="EMBL" id="EYA15808.1"/>
    </source>
</evidence>
<dbReference type="Proteomes" id="UP000022433">
    <property type="component" value="Unassembled WGS sequence"/>
</dbReference>
<dbReference type="PROSITE" id="PS51257">
    <property type="entry name" value="PROKAR_LIPOPROTEIN"/>
    <property type="match status" value="1"/>
</dbReference>
<accession>A0AAN4N220</accession>
<organism evidence="1 2">
    <name type="scientific">Bacteroides fragilis str. 1007-1-F #10</name>
    <dbReference type="NCBI Taxonomy" id="1339295"/>
    <lineage>
        <taxon>Bacteria</taxon>
        <taxon>Pseudomonadati</taxon>
        <taxon>Bacteroidota</taxon>
        <taxon>Bacteroidia</taxon>
        <taxon>Bacteroidales</taxon>
        <taxon>Bacteroidaceae</taxon>
        <taxon>Bacteroides</taxon>
    </lineage>
</organism>
<dbReference type="EMBL" id="JGEA01000014">
    <property type="protein sequence ID" value="EYA15808.1"/>
    <property type="molecule type" value="Genomic_DNA"/>
</dbReference>
<gene>
    <name evidence="1" type="ORF">M104_1103</name>
</gene>
<proteinExistence type="predicted"/>
<dbReference type="AlphaFoldDB" id="A0AAN4N220"/>
<name>A0AAN4N220_BACFG</name>